<name>A0A8H6SKP7_MYCCL</name>
<feature type="chain" id="PRO_5034261574" evidence="2">
    <location>
        <begin position="18"/>
        <end position="227"/>
    </location>
</feature>
<evidence type="ECO:0000256" key="2">
    <source>
        <dbReference type="SAM" id="SignalP"/>
    </source>
</evidence>
<accession>A0A8H6SKP7</accession>
<reference evidence="3" key="1">
    <citation type="submission" date="2020-05" db="EMBL/GenBank/DDBJ databases">
        <title>Mycena genomes resolve the evolution of fungal bioluminescence.</title>
        <authorList>
            <person name="Tsai I.J."/>
        </authorList>
    </citation>
    <scope>NUCLEOTIDE SEQUENCE</scope>
    <source>
        <strain evidence="3">110903Hualien_Pintung</strain>
    </source>
</reference>
<dbReference type="EMBL" id="JACAZE010000014">
    <property type="protein sequence ID" value="KAF7299605.1"/>
    <property type="molecule type" value="Genomic_DNA"/>
</dbReference>
<protein>
    <submittedName>
        <fullName evidence="3">Uncharacterized protein</fullName>
    </submittedName>
</protein>
<keyword evidence="2" id="KW-0732">Signal</keyword>
<dbReference type="Proteomes" id="UP000613580">
    <property type="component" value="Unassembled WGS sequence"/>
</dbReference>
<evidence type="ECO:0000313" key="4">
    <source>
        <dbReference type="Proteomes" id="UP000613580"/>
    </source>
</evidence>
<feature type="compositionally biased region" description="Low complexity" evidence="1">
    <location>
        <begin position="116"/>
        <end position="145"/>
    </location>
</feature>
<proteinExistence type="predicted"/>
<feature type="region of interest" description="Disordered" evidence="1">
    <location>
        <begin position="112"/>
        <end position="203"/>
    </location>
</feature>
<feature type="signal peptide" evidence="2">
    <location>
        <begin position="1"/>
        <end position="17"/>
    </location>
</feature>
<keyword evidence="4" id="KW-1185">Reference proteome</keyword>
<dbReference type="OrthoDB" id="2339190at2759"/>
<evidence type="ECO:0000256" key="1">
    <source>
        <dbReference type="SAM" id="MobiDB-lite"/>
    </source>
</evidence>
<feature type="compositionally biased region" description="Low complexity" evidence="1">
    <location>
        <begin position="168"/>
        <end position="200"/>
    </location>
</feature>
<evidence type="ECO:0000313" key="3">
    <source>
        <dbReference type="EMBL" id="KAF7299605.1"/>
    </source>
</evidence>
<sequence length="227" mass="22907">MTLCLTIFLSLVSSALAMPLLGSRTVYDPPITTPNAQTVWKAGNATGIPDGVTGMLQLGFLTSDSENLSTILATGFNLSDEKVQITIPDVVTRTNYILVLFGDSGNASPEFTIQGSASSSSSGPTSKTTVVTSTTTAPSSGSTTTDVEFSTGSVTPLVSQTESKAPGSSTESQAAASSTPPVSGSSPAAAAATNSSTNSGWSTNKLTTGQLLMAAATAYFAQCLLAL</sequence>
<feature type="compositionally biased region" description="Polar residues" evidence="1">
    <location>
        <begin position="146"/>
        <end position="167"/>
    </location>
</feature>
<dbReference type="AlphaFoldDB" id="A0A8H6SKP7"/>
<organism evidence="3 4">
    <name type="scientific">Mycena chlorophos</name>
    <name type="common">Agaric fungus</name>
    <name type="synonym">Agaricus chlorophos</name>
    <dbReference type="NCBI Taxonomy" id="658473"/>
    <lineage>
        <taxon>Eukaryota</taxon>
        <taxon>Fungi</taxon>
        <taxon>Dikarya</taxon>
        <taxon>Basidiomycota</taxon>
        <taxon>Agaricomycotina</taxon>
        <taxon>Agaricomycetes</taxon>
        <taxon>Agaricomycetidae</taxon>
        <taxon>Agaricales</taxon>
        <taxon>Marasmiineae</taxon>
        <taxon>Mycenaceae</taxon>
        <taxon>Mycena</taxon>
    </lineage>
</organism>
<gene>
    <name evidence="3" type="ORF">HMN09_00965900</name>
</gene>
<comment type="caution">
    <text evidence="3">The sequence shown here is derived from an EMBL/GenBank/DDBJ whole genome shotgun (WGS) entry which is preliminary data.</text>
</comment>